<evidence type="ECO:0000313" key="2">
    <source>
        <dbReference type="EMBL" id="EMB35923.1"/>
    </source>
</evidence>
<dbReference type="Proteomes" id="UP000011705">
    <property type="component" value="Chromosome"/>
</dbReference>
<dbReference type="RefSeq" id="WP_002682610.1">
    <property type="nucleotide sequence ID" value="NZ_CM001795.1"/>
</dbReference>
<comment type="caution">
    <text evidence="2">The sequence shown here is derived from an EMBL/GenBank/DDBJ whole genome shotgun (WGS) entry which is preliminary data.</text>
</comment>
<dbReference type="AlphaFoldDB" id="A0A0E2EK24"/>
<sequence length="384" mass="44589">MYILVVFIIVFLLFTAFSFTLPGRRFLDLIRFFTEGKDRGFLFSNLLLLWRTANYVGLEDKTRLFWSVPALDECIRFIARQVENKLDADVSQKMQILLNKLYDYRTKIELEEVQKKRRIESTHEIYIGQICIIFVPRETTVYGKLMANTKNELVFALFDASAERAEKVNWQNKAVRVYFWKQNDAGYVFSSEAVKAKKIEDRIEIYIKHSKKIVRTQKRKSVRASCDIEGLMFPLRAGDPYNSDYEIQGGVKSNIKDISEDGAMFFVKGKAAKGIRMKLQFKLKNTEIVMCGKIVRFVYDQPLNKSRVHFQCEFLDQKMKNVILSYIYNIATTDDNTEFINNILKEENNAHLGTGQEIKDGDFLEDGLPDGQMLYDFAESKGAV</sequence>
<dbReference type="EMBL" id="AGDV01000001">
    <property type="protein sequence ID" value="EMB35923.1"/>
    <property type="molecule type" value="Genomic_DNA"/>
</dbReference>
<accession>A0A0E2EK24</accession>
<organism evidence="2">
    <name type="scientific">Treponema denticola H-22</name>
    <dbReference type="NCBI Taxonomy" id="999432"/>
    <lineage>
        <taxon>Bacteria</taxon>
        <taxon>Pseudomonadati</taxon>
        <taxon>Spirochaetota</taxon>
        <taxon>Spirochaetia</taxon>
        <taxon>Spirochaetales</taxon>
        <taxon>Treponemataceae</taxon>
        <taxon>Treponema</taxon>
    </lineage>
</organism>
<protein>
    <recommendedName>
        <fullName evidence="1">PilZ domain-containing protein</fullName>
    </recommendedName>
</protein>
<dbReference type="GO" id="GO:0035438">
    <property type="term" value="F:cyclic-di-GMP binding"/>
    <property type="evidence" value="ECO:0007669"/>
    <property type="project" value="InterPro"/>
</dbReference>
<name>A0A0E2EK24_TREDN</name>
<dbReference type="InterPro" id="IPR009875">
    <property type="entry name" value="PilZ_domain"/>
</dbReference>
<dbReference type="Pfam" id="PF07238">
    <property type="entry name" value="PilZ"/>
    <property type="match status" value="1"/>
</dbReference>
<proteinExistence type="predicted"/>
<evidence type="ECO:0000259" key="1">
    <source>
        <dbReference type="Pfam" id="PF07238"/>
    </source>
</evidence>
<dbReference type="HOGENOM" id="CLU_749921_0_0_12"/>
<dbReference type="PATRIC" id="fig|999432.5.peg.119"/>
<feature type="domain" description="PilZ" evidence="1">
    <location>
        <begin position="217"/>
        <end position="328"/>
    </location>
</feature>
<reference evidence="2" key="1">
    <citation type="submission" date="2012-01" db="EMBL/GenBank/DDBJ databases">
        <title>The Genome Sequence of Treponema denticola H-22.</title>
        <authorList>
            <consortium name="The Broad Institute Genome Sequencing Platform"/>
            <person name="Earl A."/>
            <person name="Ward D."/>
            <person name="Feldgarden M."/>
            <person name="Gevers D."/>
            <person name="Blanton J.M."/>
            <person name="Fenno C.J."/>
            <person name="Baranova O.V."/>
            <person name="Mathney J."/>
            <person name="Dewhirst F.E."/>
            <person name="Izard J."/>
            <person name="Young S.K."/>
            <person name="Zeng Q."/>
            <person name="Gargeya S."/>
            <person name="Fitzgerald M."/>
            <person name="Haas B."/>
            <person name="Abouelleil A."/>
            <person name="Alvarado L."/>
            <person name="Arachchi H.M."/>
            <person name="Berlin A."/>
            <person name="Chapman S.B."/>
            <person name="Gearin G."/>
            <person name="Goldberg J."/>
            <person name="Griggs A."/>
            <person name="Gujja S."/>
            <person name="Hansen M."/>
            <person name="Heiman D."/>
            <person name="Howarth C."/>
            <person name="Larimer J."/>
            <person name="Lui A."/>
            <person name="MacDonald P.J.P."/>
            <person name="McCowen C."/>
            <person name="Montmayeur A."/>
            <person name="Murphy C."/>
            <person name="Neiman D."/>
            <person name="Pearson M."/>
            <person name="Priest M."/>
            <person name="Roberts A."/>
            <person name="Saif S."/>
            <person name="Shea T."/>
            <person name="Sisk P."/>
            <person name="Stolte C."/>
            <person name="Sykes S."/>
            <person name="Wortman J."/>
            <person name="Nusbaum C."/>
            <person name="Birren B."/>
        </authorList>
    </citation>
    <scope>NUCLEOTIDE SEQUENCE [LARGE SCALE GENOMIC DNA]</scope>
    <source>
        <strain evidence="2">H-22</strain>
    </source>
</reference>
<gene>
    <name evidence="2" type="ORF">HMPREF9726_00115</name>
</gene>